<dbReference type="Proteomes" id="UP000287166">
    <property type="component" value="Unassembled WGS sequence"/>
</dbReference>
<proteinExistence type="predicted"/>
<dbReference type="Pfam" id="PF20434">
    <property type="entry name" value="BD-FAE"/>
    <property type="match status" value="1"/>
</dbReference>
<evidence type="ECO:0000259" key="2">
    <source>
        <dbReference type="Pfam" id="PF20434"/>
    </source>
</evidence>
<dbReference type="InterPro" id="IPR049492">
    <property type="entry name" value="BD-FAE-like_dom"/>
</dbReference>
<dbReference type="InterPro" id="IPR050300">
    <property type="entry name" value="GDXG_lipolytic_enzyme"/>
</dbReference>
<dbReference type="EMBL" id="BFAD01000008">
    <property type="protein sequence ID" value="GBE85877.1"/>
    <property type="molecule type" value="Genomic_DNA"/>
</dbReference>
<evidence type="ECO:0000313" key="3">
    <source>
        <dbReference type="EMBL" id="GBE85877.1"/>
    </source>
</evidence>
<dbReference type="GO" id="GO:0016787">
    <property type="term" value="F:hydrolase activity"/>
    <property type="evidence" value="ECO:0007669"/>
    <property type="project" value="UniProtKB-KW"/>
</dbReference>
<dbReference type="OrthoDB" id="433474at2759"/>
<comment type="caution">
    <text evidence="3">The sequence shown here is derived from an EMBL/GenBank/DDBJ whole genome shotgun (WGS) entry which is preliminary data.</text>
</comment>
<dbReference type="STRING" id="139825.A0A401GUG3"/>
<reference evidence="3 4" key="1">
    <citation type="journal article" date="2018" name="Sci. Rep.">
        <title>Genome sequence of the cauliflower mushroom Sparassis crispa (Hanabiratake) and its association with beneficial usage.</title>
        <authorList>
            <person name="Kiyama R."/>
            <person name="Furutani Y."/>
            <person name="Kawaguchi K."/>
            <person name="Nakanishi T."/>
        </authorList>
    </citation>
    <scope>NUCLEOTIDE SEQUENCE [LARGE SCALE GENOMIC DNA]</scope>
</reference>
<gene>
    <name evidence="3" type="ORF">SCP_0803990</name>
</gene>
<feature type="domain" description="BD-FAE-like" evidence="2">
    <location>
        <begin position="52"/>
        <end position="165"/>
    </location>
</feature>
<dbReference type="GeneID" id="38782794"/>
<keyword evidence="4" id="KW-1185">Reference proteome</keyword>
<evidence type="ECO:0000256" key="1">
    <source>
        <dbReference type="ARBA" id="ARBA00022801"/>
    </source>
</evidence>
<dbReference type="PANTHER" id="PTHR48081">
    <property type="entry name" value="AB HYDROLASE SUPERFAMILY PROTEIN C4A8.06C"/>
    <property type="match status" value="1"/>
</dbReference>
<sequence>MDIVASLKDTDIAVIFNPTRDAFVPLLEAHRADIESIKRTTFKYGITERQQLDVYHPPSDSTLTSRKAPLLFFVYGGGFVEGDRQFSSPYDLGYVNVGAFFAKQGFLTVIPDYRLVPSVTYPEPVKDVRDAISWVVENAEKITSEASIQVDLHSIFLMGHSAGATHVSTAILYPGLIPAGIRARIRGLILKGGAFSFAEEDGVGPLILPYYLSWEVARAQMPTTLVERASDDVIANFPDVLLMASEREPRGGWKMSEDFAAILKKRMGNNFVVVPMKGHNHISPHWALCTGQGEDWAVEVAEWIKVRAASK</sequence>
<organism evidence="3 4">
    <name type="scientific">Sparassis crispa</name>
    <dbReference type="NCBI Taxonomy" id="139825"/>
    <lineage>
        <taxon>Eukaryota</taxon>
        <taxon>Fungi</taxon>
        <taxon>Dikarya</taxon>
        <taxon>Basidiomycota</taxon>
        <taxon>Agaricomycotina</taxon>
        <taxon>Agaricomycetes</taxon>
        <taxon>Polyporales</taxon>
        <taxon>Sparassidaceae</taxon>
        <taxon>Sparassis</taxon>
    </lineage>
</organism>
<dbReference type="SUPFAM" id="SSF53474">
    <property type="entry name" value="alpha/beta-Hydrolases"/>
    <property type="match status" value="1"/>
</dbReference>
<dbReference type="InParanoid" id="A0A401GUG3"/>
<keyword evidence="1 3" id="KW-0378">Hydrolase</keyword>
<accession>A0A401GUG3</accession>
<name>A0A401GUG3_9APHY</name>
<evidence type="ECO:0000313" key="4">
    <source>
        <dbReference type="Proteomes" id="UP000287166"/>
    </source>
</evidence>
<protein>
    <submittedName>
        <fullName evidence="3">Alpha/beta-hydrolase</fullName>
    </submittedName>
</protein>
<dbReference type="AlphaFoldDB" id="A0A401GUG3"/>
<dbReference type="Gene3D" id="3.40.50.1820">
    <property type="entry name" value="alpha/beta hydrolase"/>
    <property type="match status" value="1"/>
</dbReference>
<dbReference type="InterPro" id="IPR029058">
    <property type="entry name" value="AB_hydrolase_fold"/>
</dbReference>
<dbReference type="RefSeq" id="XP_027616790.1">
    <property type="nucleotide sequence ID" value="XM_027760989.1"/>
</dbReference>
<dbReference type="PANTHER" id="PTHR48081:SF33">
    <property type="entry name" value="KYNURENINE FORMAMIDASE"/>
    <property type="match status" value="1"/>
</dbReference>